<sequence length="69" mass="8007">MKRRKEANLSQNFLANELGLSQSDISKIESFERRLDALELFEFLEIIGSHLGLPVDVLWKDIYESISRP</sequence>
<accession>A0ABP1YVZ5</accession>
<evidence type="ECO:0000259" key="1">
    <source>
        <dbReference type="PROSITE" id="PS50943"/>
    </source>
</evidence>
<dbReference type="InterPro" id="IPR001387">
    <property type="entry name" value="Cro/C1-type_HTH"/>
</dbReference>
<dbReference type="Proteomes" id="UP000038647">
    <property type="component" value="Unassembled WGS sequence"/>
</dbReference>
<dbReference type="CDD" id="cd00093">
    <property type="entry name" value="HTH_XRE"/>
    <property type="match status" value="1"/>
</dbReference>
<dbReference type="SUPFAM" id="SSF47413">
    <property type="entry name" value="lambda repressor-like DNA-binding domains"/>
    <property type="match status" value="1"/>
</dbReference>
<gene>
    <name evidence="2" type="ORF">ERS137966_03323</name>
</gene>
<protein>
    <submittedName>
        <fullName evidence="2">Helix-turn-helix</fullName>
    </submittedName>
</protein>
<evidence type="ECO:0000313" key="3">
    <source>
        <dbReference type="Proteomes" id="UP000038647"/>
    </source>
</evidence>
<dbReference type="InterPro" id="IPR010982">
    <property type="entry name" value="Lambda_DNA-bd_dom_sf"/>
</dbReference>
<name>A0ABP1YVZ5_YERAL</name>
<comment type="caution">
    <text evidence="2">The sequence shown here is derived from an EMBL/GenBank/DDBJ whole genome shotgun (WGS) entry which is preliminary data.</text>
</comment>
<organism evidence="2 3">
    <name type="scientific">Yersinia aldovae</name>
    <dbReference type="NCBI Taxonomy" id="29483"/>
    <lineage>
        <taxon>Bacteria</taxon>
        <taxon>Pseudomonadati</taxon>
        <taxon>Pseudomonadota</taxon>
        <taxon>Gammaproteobacteria</taxon>
        <taxon>Enterobacterales</taxon>
        <taxon>Yersiniaceae</taxon>
        <taxon>Yersinia</taxon>
    </lineage>
</organism>
<evidence type="ECO:0000313" key="2">
    <source>
        <dbReference type="EMBL" id="CNL46842.1"/>
    </source>
</evidence>
<proteinExistence type="predicted"/>
<reference evidence="2 3" key="1">
    <citation type="submission" date="2015-03" db="EMBL/GenBank/DDBJ databases">
        <authorList>
            <consortium name="Pathogen Informatics"/>
            <person name="Murphy D."/>
        </authorList>
    </citation>
    <scope>NUCLEOTIDE SEQUENCE [LARGE SCALE GENOMIC DNA]</scope>
    <source>
        <strain evidence="2 3">IP08791</strain>
    </source>
</reference>
<dbReference type="Pfam" id="PF01381">
    <property type="entry name" value="HTH_3"/>
    <property type="match status" value="1"/>
</dbReference>
<keyword evidence="3" id="KW-1185">Reference proteome</keyword>
<dbReference type="Gene3D" id="1.10.260.40">
    <property type="entry name" value="lambda repressor-like DNA-binding domains"/>
    <property type="match status" value="1"/>
</dbReference>
<dbReference type="PROSITE" id="PS50943">
    <property type="entry name" value="HTH_CROC1"/>
    <property type="match status" value="1"/>
</dbReference>
<dbReference type="EMBL" id="CQEH01000017">
    <property type="protein sequence ID" value="CNL46842.1"/>
    <property type="molecule type" value="Genomic_DNA"/>
</dbReference>
<feature type="domain" description="HTH cro/C1-type" evidence="1">
    <location>
        <begin position="2"/>
        <end position="58"/>
    </location>
</feature>